<evidence type="ECO:0000313" key="2">
    <source>
        <dbReference type="Proteomes" id="UP000594892"/>
    </source>
</evidence>
<dbReference type="RefSeq" id="WP_015876064.1">
    <property type="nucleotide sequence ID" value="NZ_CP033641.1"/>
</dbReference>
<gene>
    <name evidence="1" type="ORF">I6H06_12945</name>
</gene>
<proteinExistence type="predicted"/>
<dbReference type="AlphaFoldDB" id="A0AAP9Y291"/>
<dbReference type="GeneID" id="45698341"/>
<organism evidence="1 2">
    <name type="scientific">Burkholderia glumae</name>
    <name type="common">Pseudomonas glumae</name>
    <dbReference type="NCBI Taxonomy" id="337"/>
    <lineage>
        <taxon>Bacteria</taxon>
        <taxon>Pseudomonadati</taxon>
        <taxon>Pseudomonadota</taxon>
        <taxon>Betaproteobacteria</taxon>
        <taxon>Burkholderiales</taxon>
        <taxon>Burkholderiaceae</taxon>
        <taxon>Burkholderia</taxon>
    </lineage>
</organism>
<dbReference type="EMBL" id="CP065601">
    <property type="protein sequence ID" value="QPQ93186.1"/>
    <property type="molecule type" value="Genomic_DNA"/>
</dbReference>
<name>A0AAP9Y291_BURGL</name>
<accession>A0AAP9Y291</accession>
<sequence length="64" mass="7265">MTATQEPVWRALLRLEHADLADADRNLLRPAFAVMHVSHAMQLPERVVARIRHLDATLPKSKEA</sequence>
<evidence type="ECO:0000313" key="1">
    <source>
        <dbReference type="EMBL" id="QPQ93186.1"/>
    </source>
</evidence>
<dbReference type="Proteomes" id="UP000594892">
    <property type="component" value="Chromosome 2"/>
</dbReference>
<protein>
    <submittedName>
        <fullName evidence="1">Uncharacterized protein</fullName>
    </submittedName>
</protein>
<reference evidence="1 2" key="1">
    <citation type="submission" date="2020-12" db="EMBL/GenBank/DDBJ databases">
        <title>FDA dAtabase for Regulatory Grade micrObial Sequences (FDA-ARGOS): Supporting development and validation of Infectious Disease Dx tests.</title>
        <authorList>
            <person name="Minogue T."/>
            <person name="Wolcott M."/>
            <person name="Wasieloski L."/>
            <person name="Aguilar W."/>
            <person name="Moore D."/>
            <person name="Jaissle J."/>
            <person name="Tallon L."/>
            <person name="Sadzewicz L."/>
            <person name="Zhao X."/>
            <person name="Boylan J."/>
            <person name="Ott S."/>
            <person name="Bowen H."/>
            <person name="Vavikolanu K."/>
            <person name="Mehta A."/>
            <person name="Aluvathingal J."/>
            <person name="Nadendla S."/>
            <person name="Yan Y."/>
            <person name="Sichtig H."/>
        </authorList>
    </citation>
    <scope>NUCLEOTIDE SEQUENCE [LARGE SCALE GENOMIC DNA]</scope>
    <source>
        <strain evidence="1 2">FDAARGOS_949</strain>
    </source>
</reference>